<evidence type="ECO:0000256" key="2">
    <source>
        <dbReference type="ARBA" id="ARBA00022741"/>
    </source>
</evidence>
<dbReference type="GO" id="GO:0004714">
    <property type="term" value="F:transmembrane receptor protein tyrosine kinase activity"/>
    <property type="evidence" value="ECO:0007669"/>
    <property type="project" value="TreeGrafter"/>
</dbReference>
<dbReference type="Proteomes" id="UP000046392">
    <property type="component" value="Unplaced"/>
</dbReference>
<dbReference type="GO" id="GO:0005886">
    <property type="term" value="C:plasma membrane"/>
    <property type="evidence" value="ECO:0007669"/>
    <property type="project" value="TreeGrafter"/>
</dbReference>
<dbReference type="AlphaFoldDB" id="A0A0N5BIM2"/>
<dbReference type="SMART" id="SM00219">
    <property type="entry name" value="TyrKc"/>
    <property type="match status" value="1"/>
</dbReference>
<dbReference type="PRINTS" id="PR00109">
    <property type="entry name" value="TYRKINASE"/>
</dbReference>
<evidence type="ECO:0000313" key="9">
    <source>
        <dbReference type="Proteomes" id="UP000046392"/>
    </source>
</evidence>
<name>A0A0N5BIM2_STREA</name>
<evidence type="ECO:0000313" key="10">
    <source>
        <dbReference type="WBParaSite" id="SPAL_0000580200.2"/>
    </source>
</evidence>
<dbReference type="InterPro" id="IPR050122">
    <property type="entry name" value="RTK"/>
</dbReference>
<keyword evidence="1" id="KW-0808">Transferase</keyword>
<dbReference type="Gene3D" id="1.10.510.10">
    <property type="entry name" value="Transferase(Phosphotransferase) domain 1"/>
    <property type="match status" value="1"/>
</dbReference>
<accession>A0A0N5BIM2</accession>
<keyword evidence="7" id="KW-0472">Membrane</keyword>
<feature type="region of interest" description="Disordered" evidence="6">
    <location>
        <begin position="865"/>
        <end position="894"/>
    </location>
</feature>
<dbReference type="WBParaSite" id="SPAL_0000580200.2">
    <property type="protein sequence ID" value="SPAL_0000580200.2"/>
    <property type="gene ID" value="SPAL_0000580200"/>
</dbReference>
<keyword evidence="4" id="KW-0067">ATP-binding</keyword>
<dbReference type="GO" id="GO:0005524">
    <property type="term" value="F:ATP binding"/>
    <property type="evidence" value="ECO:0007669"/>
    <property type="project" value="UniProtKB-KW"/>
</dbReference>
<dbReference type="InterPro" id="IPR008266">
    <property type="entry name" value="Tyr_kinase_AS"/>
</dbReference>
<dbReference type="PANTHER" id="PTHR24416:SF488">
    <property type="entry name" value="PROTEIN KINASE DOMAIN-CONTAINING PROTEIN"/>
    <property type="match status" value="1"/>
</dbReference>
<dbReference type="GO" id="GO:0007169">
    <property type="term" value="P:cell surface receptor protein tyrosine kinase signaling pathway"/>
    <property type="evidence" value="ECO:0007669"/>
    <property type="project" value="TreeGrafter"/>
</dbReference>
<dbReference type="InterPro" id="IPR011009">
    <property type="entry name" value="Kinase-like_dom_sf"/>
</dbReference>
<protein>
    <submittedName>
        <fullName evidence="10">Protein kinase domain-containing protein</fullName>
    </submittedName>
</protein>
<evidence type="ECO:0000256" key="6">
    <source>
        <dbReference type="SAM" id="MobiDB-lite"/>
    </source>
</evidence>
<dbReference type="SUPFAM" id="SSF56112">
    <property type="entry name" value="Protein kinase-like (PK-like)"/>
    <property type="match status" value="1"/>
</dbReference>
<sequence length="1176" mass="133767">MIIREFLKLPFNYIGILIILITTFTEGDQYCLTSMKSDDNDLAVSNGTCTKESLQQLRNNVSSKSNTSFGYQVNNCDRTYVFDLSVEFTSPEQFDDLKYFVYQSLLECLDRNIGHSIFFSIFNDSTTSKKCCGKVGCLHAINELEYDSVVKNFNNTALIWNETTFANNYSREFLNQLKKFEEQYCSKNSVVFITNRIVKLEPDGVIFSNIQQVLNYYCSSLTIMLIGREDSTYETLKTYYGNISQDLYNVPDSSCTEQLIECIVPCHSVLYDKCSSQNFTSCNHPDHLPTIAPKPTQVVDPDPNSPHIIYVFGISANMTQKHYSKMQDMINSSVYECFDIDSTKISVMFVNYDIAVTTDWLDTPDNIGNSLNLETLNDIALNVNFPVDNTSFQITKMMKFAVNILNNGTVNSTDKRIILLTDFVSLNFTYSIASISTSSLKNIFFQVYCFTEICYNYYKYDTIFENGDTYYIPLIGVPDRLHLCTPKPTTTTKKPPSGVGTNITIILVATLGTCAILFFILCGGTVLYRNRVKNINLLEQTSDFNCDDLAVEGADIYEVYKGTYMGIPLSVTKIWKTQPSTVIYKNSMPIAIKILPKVADEKAKENFLHEIEIMKKIGYHDNIVGMVGCITKSQPNALIMEYCENKDLHRFVKNMKADLSISNNSVQKRISSQLCLLTFCMQITSGMKFLVSKGIIHRDLAARNILIDSNNIIKIGDFGLCIEVNNNDSAQHYKTQKLPIKWLSPESLKYTIFMFKSDIWSFGMVMYEMYSFGGVPFDEIEPTELLDHIMKGNRPNRPEFASEEVYNIMHRCWKENPEDRPTFDELMSEFMVLLENTTDTDLYVELLSGSMYYKNISPILDNVSEEENTTSSDRKKPLKQSLSANPKMEKLSDNNVSRSKTMLLPNFVKRLSRDFTNMHLPHNPISRKDSFFYDDHPRLGVTLSLINGRVISKKDNSFPSIYPCNYGIFSPALATFMNDANIQSLGTNLTTNGSNLQKAINLLITNAYTTDPSTTEEVFYQLCAAQKTFYSKLGFQNVAGCLNVLNLVDYNYTLADAYLFEQIFTSLNYQCSSAFRINNAHINDYAFTLVNNATMMGAIESNFYGTINLPSTTDQQKCDALKKYHNNMGKLFGGNGKSSEFAFVTCEQYALYMLIKVPQCYAQQYYCNFNDFSNVN</sequence>
<keyword evidence="3" id="KW-0418">Kinase</keyword>
<evidence type="ECO:0000256" key="4">
    <source>
        <dbReference type="ARBA" id="ARBA00022840"/>
    </source>
</evidence>
<keyword evidence="7" id="KW-0812">Transmembrane</keyword>
<dbReference type="FunFam" id="1.10.510.10:FF:000554">
    <property type="entry name" value="Predicted protein"/>
    <property type="match status" value="1"/>
</dbReference>
<dbReference type="STRING" id="174720.A0A0N5BIM2"/>
<evidence type="ECO:0000256" key="3">
    <source>
        <dbReference type="ARBA" id="ARBA00022777"/>
    </source>
</evidence>
<dbReference type="InterPro" id="IPR020635">
    <property type="entry name" value="Tyr_kinase_cat_dom"/>
</dbReference>
<dbReference type="InterPro" id="IPR000719">
    <property type="entry name" value="Prot_kinase_dom"/>
</dbReference>
<evidence type="ECO:0000256" key="1">
    <source>
        <dbReference type="ARBA" id="ARBA00022679"/>
    </source>
</evidence>
<keyword evidence="5" id="KW-0829">Tyrosine-protein kinase</keyword>
<proteinExistence type="predicted"/>
<evidence type="ECO:0000256" key="7">
    <source>
        <dbReference type="SAM" id="Phobius"/>
    </source>
</evidence>
<dbReference type="PANTHER" id="PTHR24416">
    <property type="entry name" value="TYROSINE-PROTEIN KINASE RECEPTOR"/>
    <property type="match status" value="1"/>
</dbReference>
<keyword evidence="2" id="KW-0547">Nucleotide-binding</keyword>
<dbReference type="CDD" id="cd00192">
    <property type="entry name" value="PTKc"/>
    <property type="match status" value="1"/>
</dbReference>
<keyword evidence="9" id="KW-1185">Reference proteome</keyword>
<dbReference type="Pfam" id="PF07714">
    <property type="entry name" value="PK_Tyr_Ser-Thr"/>
    <property type="match status" value="1"/>
</dbReference>
<dbReference type="PROSITE" id="PS00109">
    <property type="entry name" value="PROTEIN_KINASE_TYR"/>
    <property type="match status" value="1"/>
</dbReference>
<organism evidence="9 10">
    <name type="scientific">Strongyloides papillosus</name>
    <name type="common">Intestinal threadworm</name>
    <dbReference type="NCBI Taxonomy" id="174720"/>
    <lineage>
        <taxon>Eukaryota</taxon>
        <taxon>Metazoa</taxon>
        <taxon>Ecdysozoa</taxon>
        <taxon>Nematoda</taxon>
        <taxon>Chromadorea</taxon>
        <taxon>Rhabditida</taxon>
        <taxon>Tylenchina</taxon>
        <taxon>Panagrolaimomorpha</taxon>
        <taxon>Strongyloidoidea</taxon>
        <taxon>Strongyloididae</taxon>
        <taxon>Strongyloides</taxon>
    </lineage>
</organism>
<feature type="transmembrane region" description="Helical" evidence="7">
    <location>
        <begin position="503"/>
        <end position="528"/>
    </location>
</feature>
<evidence type="ECO:0000259" key="8">
    <source>
        <dbReference type="PROSITE" id="PS50011"/>
    </source>
</evidence>
<feature type="domain" description="Protein kinase" evidence="8">
    <location>
        <begin position="557"/>
        <end position="834"/>
    </location>
</feature>
<dbReference type="PROSITE" id="PS50011">
    <property type="entry name" value="PROTEIN_KINASE_DOM"/>
    <property type="match status" value="1"/>
</dbReference>
<reference evidence="10" key="1">
    <citation type="submission" date="2017-02" db="UniProtKB">
        <authorList>
            <consortium name="WormBaseParasite"/>
        </authorList>
    </citation>
    <scope>IDENTIFICATION</scope>
</reference>
<dbReference type="InterPro" id="IPR001245">
    <property type="entry name" value="Ser-Thr/Tyr_kinase_cat_dom"/>
</dbReference>
<keyword evidence="7" id="KW-1133">Transmembrane helix</keyword>
<dbReference type="Gene3D" id="3.30.200.20">
    <property type="entry name" value="Phosphorylase Kinase, domain 1"/>
    <property type="match status" value="1"/>
</dbReference>
<dbReference type="GO" id="GO:0043235">
    <property type="term" value="C:receptor complex"/>
    <property type="evidence" value="ECO:0007669"/>
    <property type="project" value="TreeGrafter"/>
</dbReference>
<evidence type="ECO:0000256" key="5">
    <source>
        <dbReference type="ARBA" id="ARBA00023137"/>
    </source>
</evidence>